<accession>A0A3G8M7K9</accession>
<evidence type="ECO:0000313" key="2">
    <source>
        <dbReference type="Proteomes" id="UP000273982"/>
    </source>
</evidence>
<dbReference type="KEGG" id="mros:EHO51_14755"/>
<dbReference type="EMBL" id="CP034086">
    <property type="protein sequence ID" value="AZG77891.1"/>
    <property type="molecule type" value="Genomic_DNA"/>
</dbReference>
<name>A0A3G8M7K9_9HYPH</name>
<reference evidence="1 2" key="1">
    <citation type="submission" date="2018-11" db="EMBL/GenBank/DDBJ databases">
        <title>Genome squencing of methanotrophic bacteria isolated from alkaline groundwater in Korea.</title>
        <authorList>
            <person name="Nguyen L.N."/>
        </authorList>
    </citation>
    <scope>NUCLEOTIDE SEQUENCE [LARGE SCALE GENOMIC DNA]</scope>
    <source>
        <strain evidence="1 2">GW6</strain>
    </source>
</reference>
<organism evidence="1 2">
    <name type="scientific">Methylocystis rosea</name>
    <dbReference type="NCBI Taxonomy" id="173366"/>
    <lineage>
        <taxon>Bacteria</taxon>
        <taxon>Pseudomonadati</taxon>
        <taxon>Pseudomonadota</taxon>
        <taxon>Alphaproteobacteria</taxon>
        <taxon>Hyphomicrobiales</taxon>
        <taxon>Methylocystaceae</taxon>
        <taxon>Methylocystis</taxon>
    </lineage>
</organism>
<protein>
    <recommendedName>
        <fullName evidence="3">Sel1 repeat family protein</fullName>
    </recommendedName>
</protein>
<evidence type="ECO:0008006" key="3">
    <source>
        <dbReference type="Google" id="ProtNLM"/>
    </source>
</evidence>
<dbReference type="Proteomes" id="UP000273982">
    <property type="component" value="Chromosome"/>
</dbReference>
<sequence length="98" mass="11079">MSLDAFLESLSSGDCPALLPPLRALWFDAKGDWNAAHKCVDDKADPESMWVHAYLHRKEGDLSNAAYWYRRAGQEPHKGPLEEEWREIAEALLSQTAP</sequence>
<dbReference type="RefSeq" id="WP_124739523.1">
    <property type="nucleotide sequence ID" value="NZ_CP034086.1"/>
</dbReference>
<evidence type="ECO:0000313" key="1">
    <source>
        <dbReference type="EMBL" id="AZG77891.1"/>
    </source>
</evidence>
<dbReference type="AlphaFoldDB" id="A0A3G8M7K9"/>
<proteinExistence type="predicted"/>
<gene>
    <name evidence="1" type="ORF">EHO51_14755</name>
</gene>